<dbReference type="EnsemblPlants" id="PGSC0003DMT400089624">
    <property type="protein sequence ID" value="PGSC0003DMT400089624"/>
    <property type="gene ID" value="PGSC0003DMG400039195"/>
</dbReference>
<dbReference type="Proteomes" id="UP000011115">
    <property type="component" value="Unassembled WGS sequence"/>
</dbReference>
<name>M1DIJ5_SOLTU</name>
<keyword evidence="2" id="KW-1185">Reference proteome</keyword>
<evidence type="ECO:0000313" key="2">
    <source>
        <dbReference type="Proteomes" id="UP000011115"/>
    </source>
</evidence>
<proteinExistence type="predicted"/>
<dbReference type="InParanoid" id="M1DIJ5"/>
<reference evidence="2" key="1">
    <citation type="journal article" date="2011" name="Nature">
        <title>Genome sequence and analysis of the tuber crop potato.</title>
        <authorList>
            <consortium name="The Potato Genome Sequencing Consortium"/>
        </authorList>
    </citation>
    <scope>NUCLEOTIDE SEQUENCE [LARGE SCALE GENOMIC DNA]</scope>
    <source>
        <strain evidence="2">cv. DM1-3 516 R44</strain>
    </source>
</reference>
<dbReference type="AlphaFoldDB" id="M1DIJ5"/>
<accession>M1DIJ5</accession>
<evidence type="ECO:0000313" key="1">
    <source>
        <dbReference type="EnsemblPlants" id="PGSC0003DMT400089624"/>
    </source>
</evidence>
<dbReference type="HOGENOM" id="CLU_2459051_0_0_1"/>
<sequence>MLYKMGYLAQSANICASQVEAVVPRLIKRAIDTTLALIRAELREHKERIYVHGFALDALIVRVPSTDFPVSFEIAPTTTGDVAREEVDV</sequence>
<reference evidence="1" key="2">
    <citation type="submission" date="2015-06" db="UniProtKB">
        <authorList>
            <consortium name="EnsemblPlants"/>
        </authorList>
    </citation>
    <scope>IDENTIFICATION</scope>
    <source>
        <strain evidence="1">DM1-3 516 R44</strain>
    </source>
</reference>
<organism evidence="1 2">
    <name type="scientific">Solanum tuberosum</name>
    <name type="common">Potato</name>
    <dbReference type="NCBI Taxonomy" id="4113"/>
    <lineage>
        <taxon>Eukaryota</taxon>
        <taxon>Viridiplantae</taxon>
        <taxon>Streptophyta</taxon>
        <taxon>Embryophyta</taxon>
        <taxon>Tracheophyta</taxon>
        <taxon>Spermatophyta</taxon>
        <taxon>Magnoliopsida</taxon>
        <taxon>eudicotyledons</taxon>
        <taxon>Gunneridae</taxon>
        <taxon>Pentapetalae</taxon>
        <taxon>asterids</taxon>
        <taxon>lamiids</taxon>
        <taxon>Solanales</taxon>
        <taxon>Solanaceae</taxon>
        <taxon>Solanoideae</taxon>
        <taxon>Solaneae</taxon>
        <taxon>Solanum</taxon>
    </lineage>
</organism>
<protein>
    <submittedName>
        <fullName evidence="1">Uncharacterized protein</fullName>
    </submittedName>
</protein>
<dbReference type="PaxDb" id="4113-PGSC0003DMT400089624"/>
<dbReference type="Gramene" id="PGSC0003DMT400089624">
    <property type="protein sequence ID" value="PGSC0003DMT400089624"/>
    <property type="gene ID" value="PGSC0003DMG400039195"/>
</dbReference>